<dbReference type="Pfam" id="PF10604">
    <property type="entry name" value="Polyketide_cyc2"/>
    <property type="match status" value="1"/>
</dbReference>
<dbReference type="Gene3D" id="3.30.530.20">
    <property type="match status" value="1"/>
</dbReference>
<evidence type="ECO:0000313" key="2">
    <source>
        <dbReference type="Proteomes" id="UP000294894"/>
    </source>
</evidence>
<accession>A0A4P7GJS1</accession>
<reference evidence="1 2" key="1">
    <citation type="submission" date="2019-03" db="EMBL/GenBank/DDBJ databases">
        <title>Three New Species of Nocardioides, Nocardioides euryhalodurans sp. nov., Nocardioides seonyuensis sp. nov. and Nocardioides eburneoflavus sp. nov., Iolated from Soil.</title>
        <authorList>
            <person name="Roh S.G."/>
            <person name="Lee C."/>
            <person name="Kim M.-K."/>
            <person name="Kim S.B."/>
        </authorList>
    </citation>
    <scope>NUCLEOTIDE SEQUENCE [LARGE SCALE GENOMIC DNA]</scope>
    <source>
        <strain evidence="1 2">MMS17-SY117</strain>
    </source>
</reference>
<keyword evidence="2" id="KW-1185">Reference proteome</keyword>
<organism evidence="1 2">
    <name type="scientific">Nocardioides euryhalodurans</name>
    <dbReference type="NCBI Taxonomy" id="2518370"/>
    <lineage>
        <taxon>Bacteria</taxon>
        <taxon>Bacillati</taxon>
        <taxon>Actinomycetota</taxon>
        <taxon>Actinomycetes</taxon>
        <taxon>Propionibacteriales</taxon>
        <taxon>Nocardioidaceae</taxon>
        <taxon>Nocardioides</taxon>
    </lineage>
</organism>
<name>A0A4P7GJS1_9ACTN</name>
<dbReference type="RefSeq" id="WP_135076135.1">
    <property type="nucleotide sequence ID" value="NZ_CP038267.1"/>
</dbReference>
<dbReference type="InterPro" id="IPR019587">
    <property type="entry name" value="Polyketide_cyclase/dehydratase"/>
</dbReference>
<dbReference type="SUPFAM" id="SSF55961">
    <property type="entry name" value="Bet v1-like"/>
    <property type="match status" value="1"/>
</dbReference>
<proteinExistence type="predicted"/>
<dbReference type="Proteomes" id="UP000294894">
    <property type="component" value="Chromosome"/>
</dbReference>
<protein>
    <submittedName>
        <fullName evidence="1">SRPBCC family protein</fullName>
    </submittedName>
</protein>
<dbReference type="EMBL" id="CP038267">
    <property type="protein sequence ID" value="QBR92246.1"/>
    <property type="molecule type" value="Genomic_DNA"/>
</dbReference>
<dbReference type="AlphaFoldDB" id="A0A4P7GJS1"/>
<dbReference type="KEGG" id="noy:EXE57_08045"/>
<dbReference type="InterPro" id="IPR023393">
    <property type="entry name" value="START-like_dom_sf"/>
</dbReference>
<dbReference type="OrthoDB" id="191189at2"/>
<gene>
    <name evidence="1" type="ORF">EXE57_08045</name>
</gene>
<evidence type="ECO:0000313" key="1">
    <source>
        <dbReference type="EMBL" id="QBR92246.1"/>
    </source>
</evidence>
<sequence>MQKVDAEGPLSPAEVWERYTHASLWSSWAPQVRGVSGAHDPVRAGDRGWVRGPFPLRLPYTVLAVDEGARRWSWQVGIGVVSVVMEHGVDPAPAGSRAWLRIEVPGPLAAPYAPIARMALRRLVRP</sequence>